<feature type="non-terminal residue" evidence="12">
    <location>
        <position position="256"/>
    </location>
</feature>
<name>A0A146K9C8_9EUKA</name>
<evidence type="ECO:0000256" key="3">
    <source>
        <dbReference type="ARBA" id="ARBA00022490"/>
    </source>
</evidence>
<dbReference type="GO" id="GO:0005874">
    <property type="term" value="C:microtubule"/>
    <property type="evidence" value="ECO:0007669"/>
    <property type="project" value="UniProtKB-KW"/>
</dbReference>
<organism evidence="12">
    <name type="scientific">Trepomonas sp. PC1</name>
    <dbReference type="NCBI Taxonomy" id="1076344"/>
    <lineage>
        <taxon>Eukaryota</taxon>
        <taxon>Metamonada</taxon>
        <taxon>Diplomonadida</taxon>
        <taxon>Hexamitidae</taxon>
        <taxon>Hexamitinae</taxon>
        <taxon>Trepomonas</taxon>
    </lineage>
</organism>
<dbReference type="GO" id="GO:0008017">
    <property type="term" value="F:microtubule binding"/>
    <property type="evidence" value="ECO:0007669"/>
    <property type="project" value="InterPro"/>
</dbReference>
<proteinExistence type="inferred from homology"/>
<dbReference type="SUPFAM" id="SSF140612">
    <property type="entry name" value="EB1 dimerisation domain-like"/>
    <property type="match status" value="1"/>
</dbReference>
<evidence type="ECO:0000256" key="2">
    <source>
        <dbReference type="ARBA" id="ARBA00010729"/>
    </source>
</evidence>
<evidence type="ECO:0000256" key="1">
    <source>
        <dbReference type="ARBA" id="ARBA00004245"/>
    </source>
</evidence>
<keyword evidence="7" id="KW-0206">Cytoskeleton</keyword>
<evidence type="ECO:0000256" key="6">
    <source>
        <dbReference type="ARBA" id="ARBA00022776"/>
    </source>
</evidence>
<gene>
    <name evidence="12" type="ORF">TPC1_15746</name>
</gene>
<dbReference type="InterPro" id="IPR004953">
    <property type="entry name" value="EB1_C"/>
</dbReference>
<dbReference type="InterPro" id="IPR036872">
    <property type="entry name" value="CH_dom_sf"/>
</dbReference>
<feature type="domain" description="EB1 C-terminal" evidence="11">
    <location>
        <begin position="184"/>
        <end position="256"/>
    </location>
</feature>
<reference evidence="12" key="1">
    <citation type="submission" date="2015-07" db="EMBL/GenBank/DDBJ databases">
        <title>Adaptation to a free-living lifestyle via gene acquisitions in the diplomonad Trepomonas sp. PC1.</title>
        <authorList>
            <person name="Xu F."/>
            <person name="Jerlstrom-Hultqvist J."/>
            <person name="Kolisko M."/>
            <person name="Simpson A.G.B."/>
            <person name="Roger A.J."/>
            <person name="Svard S.G."/>
            <person name="Andersson J.O."/>
        </authorList>
    </citation>
    <scope>NUCLEOTIDE SEQUENCE</scope>
    <source>
        <strain evidence="12">PC1</strain>
    </source>
</reference>
<dbReference type="InterPro" id="IPR036133">
    <property type="entry name" value="EB1_C_sf"/>
</dbReference>
<protein>
    <submittedName>
        <fullName evidence="12">Microtubule-associated protein, RP/EB family</fullName>
    </submittedName>
</protein>
<keyword evidence="4" id="KW-0132">Cell division</keyword>
<dbReference type="GO" id="GO:0051301">
    <property type="term" value="P:cell division"/>
    <property type="evidence" value="ECO:0007669"/>
    <property type="project" value="UniProtKB-KW"/>
</dbReference>
<evidence type="ECO:0000259" key="10">
    <source>
        <dbReference type="PROSITE" id="PS50021"/>
    </source>
</evidence>
<comment type="similarity">
    <text evidence="2">Belongs to the MAPRE family.</text>
</comment>
<evidence type="ECO:0000256" key="4">
    <source>
        <dbReference type="ARBA" id="ARBA00022618"/>
    </source>
</evidence>
<keyword evidence="5 9" id="KW-0493">Microtubule</keyword>
<keyword evidence="8" id="KW-0131">Cell cycle</keyword>
<dbReference type="EMBL" id="GDID01004261">
    <property type="protein sequence ID" value="JAP92345.1"/>
    <property type="molecule type" value="Transcribed_RNA"/>
</dbReference>
<evidence type="ECO:0000256" key="8">
    <source>
        <dbReference type="ARBA" id="ARBA00023306"/>
    </source>
</evidence>
<evidence type="ECO:0000256" key="5">
    <source>
        <dbReference type="ARBA" id="ARBA00022701"/>
    </source>
</evidence>
<evidence type="ECO:0000313" key="12">
    <source>
        <dbReference type="EMBL" id="JAP92345.1"/>
    </source>
</evidence>
<evidence type="ECO:0000256" key="7">
    <source>
        <dbReference type="ARBA" id="ARBA00023212"/>
    </source>
</evidence>
<dbReference type="FunFam" id="1.10.418.10:FF:000028">
    <property type="entry name" value="RP/EB family microtubule-associated protein"/>
    <property type="match status" value="1"/>
</dbReference>
<dbReference type="PANTHER" id="PTHR10623">
    <property type="entry name" value="MICROTUBULE-ASSOCIATED PROTEIN RP/EB FAMILY MEMBER"/>
    <property type="match status" value="1"/>
</dbReference>
<dbReference type="SUPFAM" id="SSF47576">
    <property type="entry name" value="Calponin-homology domain, CH-domain"/>
    <property type="match status" value="1"/>
</dbReference>
<accession>A0A146K9C8</accession>
<feature type="non-terminal residue" evidence="12">
    <location>
        <position position="1"/>
    </location>
</feature>
<dbReference type="Gene3D" id="1.10.418.10">
    <property type="entry name" value="Calponin-like domain"/>
    <property type="match status" value="1"/>
</dbReference>
<sequence>NASGCYFVGKNVLLKWLTTFLHENVAKIEDCASGHHYLMLLDCIYPGQINLQKAKLNAQLEWERMENLKIVQDVLQRNQVDRVVDVDKLSKGKMQDNLEFLQWFKWWFDSVYEQGSWDPIQCRQRFGKKNVVSQQITRSVNKSSPVQHVQPAHQQVVKEAPHSQNVKPRENVIKTAPAQHQNLKPKQADENLESLEAENLQLKKLSDKRTKESKFYFGKLRQIEIFMGDVREQGADDAVLQLVEKVEEILYAPYKE</sequence>
<comment type="subcellular location">
    <subcellularLocation>
        <location evidence="1">Cytoplasm</location>
        <location evidence="1">Cytoskeleton</location>
    </subcellularLocation>
</comment>
<evidence type="ECO:0000259" key="11">
    <source>
        <dbReference type="PROSITE" id="PS51230"/>
    </source>
</evidence>
<dbReference type="Gene3D" id="1.20.5.1430">
    <property type="match status" value="1"/>
</dbReference>
<dbReference type="Pfam" id="PF03271">
    <property type="entry name" value="EB1"/>
    <property type="match status" value="1"/>
</dbReference>
<keyword evidence="6" id="KW-0498">Mitosis</keyword>
<evidence type="ECO:0000256" key="9">
    <source>
        <dbReference type="PROSITE-ProRule" id="PRU00576"/>
    </source>
</evidence>
<dbReference type="InterPro" id="IPR001715">
    <property type="entry name" value="CH_dom"/>
</dbReference>
<dbReference type="InterPro" id="IPR027328">
    <property type="entry name" value="MAPRE"/>
</dbReference>
<dbReference type="Pfam" id="PF00307">
    <property type="entry name" value="CH"/>
    <property type="match status" value="1"/>
</dbReference>
<dbReference type="PROSITE" id="PS51230">
    <property type="entry name" value="EB1_C"/>
    <property type="match status" value="1"/>
</dbReference>
<dbReference type="PROSITE" id="PS50021">
    <property type="entry name" value="CH"/>
    <property type="match status" value="1"/>
</dbReference>
<dbReference type="AlphaFoldDB" id="A0A146K9C8"/>
<feature type="domain" description="Calponin-homology (CH)" evidence="10">
    <location>
        <begin position="7"/>
        <end position="109"/>
    </location>
</feature>
<keyword evidence="3" id="KW-0963">Cytoplasm</keyword>